<reference evidence="2 3" key="1">
    <citation type="journal article" date="2012" name="J. Bacteriol.">
        <title>Draft Genome Sequence of Turicella otitidis ATCC 51513, Isolated from Middle Ear Fluid from a Child with Otitis Media.</title>
        <authorList>
            <person name="Brinkrolf K."/>
            <person name="Schneider J."/>
            <person name="Knecht M."/>
            <person name="Ruckert C."/>
            <person name="Tauch A."/>
        </authorList>
    </citation>
    <scope>NUCLEOTIDE SEQUENCE [LARGE SCALE GENOMIC DNA]</scope>
    <source>
        <strain evidence="2 3">ATCC 51513</strain>
    </source>
</reference>
<name>I7JVN9_9CORY</name>
<organism evidence="2 3">
    <name type="scientific">Corynebacterium otitidis ATCC 51513</name>
    <dbReference type="NCBI Taxonomy" id="883169"/>
    <lineage>
        <taxon>Bacteria</taxon>
        <taxon>Bacillati</taxon>
        <taxon>Actinomycetota</taxon>
        <taxon>Actinomycetes</taxon>
        <taxon>Mycobacteriales</taxon>
        <taxon>Corynebacteriaceae</taxon>
        <taxon>Corynebacterium</taxon>
    </lineage>
</organism>
<protein>
    <recommendedName>
        <fullName evidence="4">TIGR03085 family protein</fullName>
    </recommendedName>
</protein>
<accession>I7JVN9</accession>
<dbReference type="NCBIfam" id="TIGR03083">
    <property type="entry name" value="maleylpyruvate isomerase family mycothiol-dependent enzyme"/>
    <property type="match status" value="1"/>
</dbReference>
<dbReference type="InterPro" id="IPR017519">
    <property type="entry name" value="CHP03085"/>
</dbReference>
<dbReference type="SUPFAM" id="SSF109854">
    <property type="entry name" value="DinB/YfiT-like putative metalloenzymes"/>
    <property type="match status" value="1"/>
</dbReference>
<proteinExistence type="predicted"/>
<dbReference type="InterPro" id="IPR034660">
    <property type="entry name" value="DinB/YfiT-like"/>
</dbReference>
<gene>
    <name evidence="2" type="ORF">BN46_0403</name>
</gene>
<dbReference type="Proteomes" id="UP000011016">
    <property type="component" value="Unassembled WGS sequence"/>
</dbReference>
<feature type="compositionally biased region" description="Low complexity" evidence="1">
    <location>
        <begin position="34"/>
        <end position="50"/>
    </location>
</feature>
<evidence type="ECO:0000256" key="1">
    <source>
        <dbReference type="SAM" id="MobiDB-lite"/>
    </source>
</evidence>
<dbReference type="EMBL" id="CAJZ01000054">
    <property type="protein sequence ID" value="CCI83151.1"/>
    <property type="molecule type" value="Genomic_DNA"/>
</dbReference>
<feature type="compositionally biased region" description="Basic residues" evidence="1">
    <location>
        <begin position="1"/>
        <end position="17"/>
    </location>
</feature>
<dbReference type="NCBIfam" id="TIGR03085">
    <property type="entry name" value="TIGR03085 family metal-binding protein"/>
    <property type="match status" value="1"/>
</dbReference>
<evidence type="ECO:0008006" key="4">
    <source>
        <dbReference type="Google" id="ProtNLM"/>
    </source>
</evidence>
<sequence length="273" mass="29875">MAPRAARHRGHRARRRGQLAPPGSGSDGPPPRTSRPAAGPAARTRAPAAAGRFRLKVQGRGGLESGPMSFASLERRRLAGLLLDVGPDEPTLCEGWRTRDLACHLYLREHRPDAVAGIAGGPLAARTERVMGELKELPFETVVGRWAAGPGRFSPLRAIDRWVNAVEHFIHHEDVRRARPGWEPRPDSELDEWLLTMAARVLSRALLRRSRRPVIVELPGSRPELVAGPRGVARDGSDVTRLRGRAGELILWLSGRDACELEVEGPEPARASL</sequence>
<evidence type="ECO:0000313" key="2">
    <source>
        <dbReference type="EMBL" id="CCI83151.1"/>
    </source>
</evidence>
<evidence type="ECO:0000313" key="3">
    <source>
        <dbReference type="Proteomes" id="UP000011016"/>
    </source>
</evidence>
<comment type="caution">
    <text evidence="2">The sequence shown here is derived from an EMBL/GenBank/DDBJ whole genome shotgun (WGS) entry which is preliminary data.</text>
</comment>
<dbReference type="InterPro" id="IPR017517">
    <property type="entry name" value="Maleyloyr_isom"/>
</dbReference>
<feature type="region of interest" description="Disordered" evidence="1">
    <location>
        <begin position="1"/>
        <end position="50"/>
    </location>
</feature>
<dbReference type="AlphaFoldDB" id="I7JVN9"/>